<feature type="region of interest" description="Disordered" evidence="1">
    <location>
        <begin position="109"/>
        <end position="129"/>
    </location>
</feature>
<feature type="compositionally biased region" description="Low complexity" evidence="1">
    <location>
        <begin position="460"/>
        <end position="475"/>
    </location>
</feature>
<keyword evidence="3" id="KW-1185">Reference proteome</keyword>
<feature type="compositionally biased region" description="Polar residues" evidence="1">
    <location>
        <begin position="449"/>
        <end position="459"/>
    </location>
</feature>
<dbReference type="RefSeq" id="XP_064704189.1">
    <property type="nucleotide sequence ID" value="XM_064848975.1"/>
</dbReference>
<evidence type="ECO:0000313" key="2">
    <source>
        <dbReference type="EMBL" id="KAK5048984.1"/>
    </source>
</evidence>
<organism evidence="2 3">
    <name type="scientific">Exophiala bonariae</name>
    <dbReference type="NCBI Taxonomy" id="1690606"/>
    <lineage>
        <taxon>Eukaryota</taxon>
        <taxon>Fungi</taxon>
        <taxon>Dikarya</taxon>
        <taxon>Ascomycota</taxon>
        <taxon>Pezizomycotina</taxon>
        <taxon>Eurotiomycetes</taxon>
        <taxon>Chaetothyriomycetidae</taxon>
        <taxon>Chaetothyriales</taxon>
        <taxon>Herpotrichiellaceae</taxon>
        <taxon>Exophiala</taxon>
    </lineage>
</organism>
<accession>A0AAV9N7V2</accession>
<name>A0AAV9N7V2_9EURO</name>
<dbReference type="GeneID" id="89973583"/>
<evidence type="ECO:0000256" key="1">
    <source>
        <dbReference type="SAM" id="MobiDB-lite"/>
    </source>
</evidence>
<feature type="region of interest" description="Disordered" evidence="1">
    <location>
        <begin position="443"/>
        <end position="482"/>
    </location>
</feature>
<sequence>MGISPLKIGPLISKLLLAFVYVTAALALLAEAIADIPIGVTPITLSSAALPSLPLPNTFNRGSHQSFSSGAEFSVTPTNISTQIEPIPASLNSSSIVASTQGSTSIDNSVLSSVSNSSSEPAELSNASSTTFTRSVEILSAASDTTASTKATSTTTITITASGRTSLASISYTSTETQTVTRSWKKTEHVTMTVTEASSLSSLDTSTPSTGSRPSVLPFVLSSSAASSVESSTNAGFFKPTGLNNTSTTDTQPDIMTAPSFSVPTFTDNIVFSTSSSVLPFSAPTNMATTTSEPSIVTAAPDSSSAPFPNNNYTTFWESYSSWMSAHATESGMGSGSSPSLFQPPLLNTSQAVTTSHGSSSPPVVVTTSHPPNLTYTSSLPSGVWISFNSQGVPFSVSSYISAGKTFQTNLGVITTTCIPTTTMTAAPAGTVSATRVFLQCGPGRGPQVTESIDTGTGMSSTQVTPPKSSTTSPSIQVTAPFPPPVISSSTPLTTRSCTLAAAVCILEELSTMNLAGPSTAAARNAGMTSGVVADSKVPASVPTTFSTSTVTKRGLGRGTGFGKRVDDGKRALGRLFWV</sequence>
<proteinExistence type="predicted"/>
<dbReference type="Proteomes" id="UP001358417">
    <property type="component" value="Unassembled WGS sequence"/>
</dbReference>
<reference evidence="2 3" key="1">
    <citation type="submission" date="2023-08" db="EMBL/GenBank/DDBJ databases">
        <title>Black Yeasts Isolated from many extreme environments.</title>
        <authorList>
            <person name="Coleine C."/>
            <person name="Stajich J.E."/>
            <person name="Selbmann L."/>
        </authorList>
    </citation>
    <scope>NUCLEOTIDE SEQUENCE [LARGE SCALE GENOMIC DNA]</scope>
    <source>
        <strain evidence="2 3">CCFEE 5792</strain>
    </source>
</reference>
<comment type="caution">
    <text evidence="2">The sequence shown here is derived from an EMBL/GenBank/DDBJ whole genome shotgun (WGS) entry which is preliminary data.</text>
</comment>
<protein>
    <submittedName>
        <fullName evidence="2">Uncharacterized protein</fullName>
    </submittedName>
</protein>
<dbReference type="AlphaFoldDB" id="A0AAV9N7V2"/>
<gene>
    <name evidence="2" type="ORF">LTR84_005406</name>
</gene>
<evidence type="ECO:0000313" key="3">
    <source>
        <dbReference type="Proteomes" id="UP001358417"/>
    </source>
</evidence>
<dbReference type="EMBL" id="JAVRRD010000020">
    <property type="protein sequence ID" value="KAK5048984.1"/>
    <property type="molecule type" value="Genomic_DNA"/>
</dbReference>